<protein>
    <recommendedName>
        <fullName evidence="7">DUF2149 domain-containing protein</fullName>
    </recommendedName>
</protein>
<keyword evidence="2" id="KW-0812">Transmembrane</keyword>
<evidence type="ECO:0000313" key="4">
    <source>
        <dbReference type="EMBL" id="SFL68225.1"/>
    </source>
</evidence>
<keyword evidence="2" id="KW-1133">Transmembrane helix</keyword>
<gene>
    <name evidence="4" type="ORF">SAMN02910297_01502</name>
    <name evidence="3" type="ORF">YLM1_1817</name>
</gene>
<evidence type="ECO:0000313" key="6">
    <source>
        <dbReference type="Proteomes" id="UP000183442"/>
    </source>
</evidence>
<evidence type="ECO:0000313" key="5">
    <source>
        <dbReference type="Proteomes" id="UP000066376"/>
    </source>
</evidence>
<reference evidence="5" key="2">
    <citation type="submission" date="2016-02" db="EMBL/GenBank/DDBJ databases">
        <title>The draft genome sequence of the rumen methanogen Methanobrevibacter olleyae YLM1.</title>
        <authorList>
            <consortium name="New Zealand Agricultural Greenhouse Gas Research Centre/Pastoral Greenhouse Gas Research Consortium"/>
            <person name="Kelly W.J."/>
            <person name="Li D."/>
            <person name="Lambie S.C."/>
            <person name="Attwood G.T."/>
            <person name="Altermann E."/>
            <person name="Leahy S.C."/>
        </authorList>
    </citation>
    <scope>NUCLEOTIDE SEQUENCE [LARGE SCALE GENOMIC DNA]</scope>
    <source>
        <strain evidence="5">YLM1</strain>
    </source>
</reference>
<evidence type="ECO:0000256" key="1">
    <source>
        <dbReference type="SAM" id="MobiDB-lite"/>
    </source>
</evidence>
<dbReference type="Proteomes" id="UP000066376">
    <property type="component" value="Chromosome"/>
</dbReference>
<dbReference type="AlphaFoldDB" id="A0A126R2S8"/>
<dbReference type="KEGG" id="mol:YLM1_1817"/>
<evidence type="ECO:0000256" key="2">
    <source>
        <dbReference type="SAM" id="Phobius"/>
    </source>
</evidence>
<dbReference type="PATRIC" id="fig|294671.3.peg.1887"/>
<accession>A0A126R2S8</accession>
<keyword evidence="5" id="KW-1185">Reference proteome</keyword>
<dbReference type="InterPro" id="IPR018676">
    <property type="entry name" value="DUF2149"/>
</dbReference>
<organism evidence="3 5">
    <name type="scientific">Methanobrevibacter olleyae</name>
    <dbReference type="NCBI Taxonomy" id="294671"/>
    <lineage>
        <taxon>Archaea</taxon>
        <taxon>Methanobacteriati</taxon>
        <taxon>Methanobacteriota</taxon>
        <taxon>Methanomada group</taxon>
        <taxon>Methanobacteria</taxon>
        <taxon>Methanobacteriales</taxon>
        <taxon>Methanobacteriaceae</taxon>
        <taxon>Methanobrevibacter</taxon>
    </lineage>
</organism>
<dbReference type="RefSeq" id="WP_067148856.1">
    <property type="nucleotide sequence ID" value="NZ_CP014265.1"/>
</dbReference>
<reference evidence="6" key="3">
    <citation type="submission" date="2016-10" db="EMBL/GenBank/DDBJ databases">
        <authorList>
            <person name="Varghese N."/>
        </authorList>
    </citation>
    <scope>NUCLEOTIDE SEQUENCE [LARGE SCALE GENOMIC DNA]</scope>
    <source>
        <strain evidence="6">DSM 16632</strain>
    </source>
</reference>
<feature type="transmembrane region" description="Helical" evidence="2">
    <location>
        <begin position="21"/>
        <end position="43"/>
    </location>
</feature>
<keyword evidence="2" id="KW-0472">Membrane</keyword>
<evidence type="ECO:0000313" key="3">
    <source>
        <dbReference type="EMBL" id="AMK16372.1"/>
    </source>
</evidence>
<name>A0A126R2S8_METOL</name>
<evidence type="ECO:0008006" key="7">
    <source>
        <dbReference type="Google" id="ProtNLM"/>
    </source>
</evidence>
<feature type="region of interest" description="Disordered" evidence="1">
    <location>
        <begin position="77"/>
        <end position="98"/>
    </location>
</feature>
<sequence length="116" mass="13076">MARRRCNRRFETEEEDPMAGTANLVDAMLVIAVGLLVFLVLAWNMQSVLFNNDLSQEQKEKVIESMNREVIEVQEGQLLNETPDTSNQTGQGYTEMGKVYKDPSTGKMIMVQNSSS</sequence>
<proteinExistence type="predicted"/>
<reference evidence="4" key="4">
    <citation type="submission" date="2016-10" db="EMBL/GenBank/DDBJ databases">
        <authorList>
            <person name="de Groot N.N."/>
        </authorList>
    </citation>
    <scope>NUCLEOTIDE SEQUENCE [LARGE SCALE GENOMIC DNA]</scope>
    <source>
        <strain evidence="4">DSM 16632</strain>
    </source>
</reference>
<dbReference type="GeneID" id="28490129"/>
<feature type="compositionally biased region" description="Polar residues" evidence="1">
    <location>
        <begin position="77"/>
        <end position="92"/>
    </location>
</feature>
<dbReference type="STRING" id="294671.YLM1_1817"/>
<dbReference type="EMBL" id="CP014265">
    <property type="protein sequence ID" value="AMK16372.1"/>
    <property type="molecule type" value="Genomic_DNA"/>
</dbReference>
<dbReference type="Proteomes" id="UP000183442">
    <property type="component" value="Unassembled WGS sequence"/>
</dbReference>
<dbReference type="Pfam" id="PF09919">
    <property type="entry name" value="DUF2149"/>
    <property type="match status" value="1"/>
</dbReference>
<dbReference type="OrthoDB" id="82490at2157"/>
<dbReference type="EMBL" id="FOTL01000027">
    <property type="protein sequence ID" value="SFL68225.1"/>
    <property type="molecule type" value="Genomic_DNA"/>
</dbReference>
<reference evidence="3 5" key="1">
    <citation type="journal article" date="2016" name="Genome Announc.">
        <title>Draft Genome Sequence of the Rumen Methanogen Methanobrevibacter olleyae YLM1.</title>
        <authorList>
            <person name="Kelly W.J."/>
            <person name="Li D."/>
            <person name="Lambie S.C."/>
            <person name="Cox F."/>
            <person name="Attwood G.T."/>
            <person name="Altermann E."/>
            <person name="Leahy S.C."/>
        </authorList>
    </citation>
    <scope>NUCLEOTIDE SEQUENCE [LARGE SCALE GENOMIC DNA]</scope>
    <source>
        <strain evidence="3 5">YLM1</strain>
    </source>
</reference>